<sequence length="135" mass="14915">MVEHSAFPLDDVFHALADPTRRAMVARLSQSEQTVGELAAPFAITLAAASKHIKVLERAGLVARTVTGRTHVCRLDAAPLHAGMEWMRHYERFWQRGLDTLEGLLVAEDAKRKDKDRGTGADPDPKRDDSEGVQS</sequence>
<dbReference type="InterPro" id="IPR036390">
    <property type="entry name" value="WH_DNA-bd_sf"/>
</dbReference>
<dbReference type="SMART" id="SM00418">
    <property type="entry name" value="HTH_ARSR"/>
    <property type="match status" value="1"/>
</dbReference>
<organism evidence="3 4">
    <name type="scientific">Kaistia nematophila</name>
    <dbReference type="NCBI Taxonomy" id="2994654"/>
    <lineage>
        <taxon>Bacteria</taxon>
        <taxon>Pseudomonadati</taxon>
        <taxon>Pseudomonadota</taxon>
        <taxon>Alphaproteobacteria</taxon>
        <taxon>Hyphomicrobiales</taxon>
        <taxon>Kaistiaceae</taxon>
        <taxon>Kaistia</taxon>
    </lineage>
</organism>
<gene>
    <name evidence="3" type="ORF">OSH07_00195</name>
</gene>
<dbReference type="Proteomes" id="UP001144805">
    <property type="component" value="Unassembled WGS sequence"/>
</dbReference>
<dbReference type="GO" id="GO:0003700">
    <property type="term" value="F:DNA-binding transcription factor activity"/>
    <property type="evidence" value="ECO:0007669"/>
    <property type="project" value="InterPro"/>
</dbReference>
<evidence type="ECO:0000256" key="1">
    <source>
        <dbReference type="SAM" id="MobiDB-lite"/>
    </source>
</evidence>
<dbReference type="RefSeq" id="WP_266336593.1">
    <property type="nucleotide sequence ID" value="NZ_JAPKNK010000001.1"/>
</dbReference>
<proteinExistence type="predicted"/>
<accession>A0A9X3IJC4</accession>
<evidence type="ECO:0000313" key="4">
    <source>
        <dbReference type="Proteomes" id="UP001144805"/>
    </source>
</evidence>
<dbReference type="PROSITE" id="PS50987">
    <property type="entry name" value="HTH_ARSR_2"/>
    <property type="match status" value="1"/>
</dbReference>
<dbReference type="NCBIfam" id="NF033788">
    <property type="entry name" value="HTH_metalloreg"/>
    <property type="match status" value="1"/>
</dbReference>
<dbReference type="SUPFAM" id="SSF46785">
    <property type="entry name" value="Winged helix' DNA-binding domain"/>
    <property type="match status" value="1"/>
</dbReference>
<protein>
    <submittedName>
        <fullName evidence="3">Metalloregulator ArsR/SmtB family transcription factor</fullName>
    </submittedName>
</protein>
<dbReference type="EMBL" id="JAPKNK010000001">
    <property type="protein sequence ID" value="MCX5567602.1"/>
    <property type="molecule type" value="Genomic_DNA"/>
</dbReference>
<dbReference type="InterPro" id="IPR036388">
    <property type="entry name" value="WH-like_DNA-bd_sf"/>
</dbReference>
<feature type="domain" description="HTH arsR-type" evidence="2">
    <location>
        <begin position="1"/>
        <end position="95"/>
    </location>
</feature>
<keyword evidence="4" id="KW-1185">Reference proteome</keyword>
<comment type="caution">
    <text evidence="3">The sequence shown here is derived from an EMBL/GenBank/DDBJ whole genome shotgun (WGS) entry which is preliminary data.</text>
</comment>
<dbReference type="InterPro" id="IPR011991">
    <property type="entry name" value="ArsR-like_HTH"/>
</dbReference>
<dbReference type="CDD" id="cd00090">
    <property type="entry name" value="HTH_ARSR"/>
    <property type="match status" value="1"/>
</dbReference>
<evidence type="ECO:0000259" key="2">
    <source>
        <dbReference type="PROSITE" id="PS50987"/>
    </source>
</evidence>
<feature type="region of interest" description="Disordered" evidence="1">
    <location>
        <begin position="109"/>
        <end position="135"/>
    </location>
</feature>
<dbReference type="AlphaFoldDB" id="A0A9X3IJC4"/>
<dbReference type="Gene3D" id="1.10.10.10">
    <property type="entry name" value="Winged helix-like DNA-binding domain superfamily/Winged helix DNA-binding domain"/>
    <property type="match status" value="1"/>
</dbReference>
<name>A0A9X3IJC4_9HYPH</name>
<dbReference type="Pfam" id="PF12840">
    <property type="entry name" value="HTH_20"/>
    <property type="match status" value="1"/>
</dbReference>
<dbReference type="InterPro" id="IPR001845">
    <property type="entry name" value="HTH_ArsR_DNA-bd_dom"/>
</dbReference>
<evidence type="ECO:0000313" key="3">
    <source>
        <dbReference type="EMBL" id="MCX5567602.1"/>
    </source>
</evidence>
<dbReference type="PRINTS" id="PR00778">
    <property type="entry name" value="HTHARSR"/>
</dbReference>
<dbReference type="PANTHER" id="PTHR38600">
    <property type="entry name" value="TRANSCRIPTIONAL REGULATORY PROTEIN"/>
    <property type="match status" value="1"/>
</dbReference>
<reference evidence="3" key="1">
    <citation type="submission" date="2022-11" db="EMBL/GenBank/DDBJ databases">
        <title>Biodiversity and phylogenetic relationships of bacteria.</title>
        <authorList>
            <person name="Machado R.A.R."/>
            <person name="Bhat A."/>
            <person name="Loulou A."/>
            <person name="Kallel S."/>
        </authorList>
    </citation>
    <scope>NUCLEOTIDE SEQUENCE</scope>
    <source>
        <strain evidence="3">K-TC2</strain>
    </source>
</reference>
<dbReference type="PANTHER" id="PTHR38600:SF2">
    <property type="entry name" value="SLL0088 PROTEIN"/>
    <property type="match status" value="1"/>
</dbReference>